<evidence type="ECO:0000313" key="3">
    <source>
        <dbReference type="Proteomes" id="UP000438182"/>
    </source>
</evidence>
<comment type="caution">
    <text evidence="2">The sequence shown here is derived from an EMBL/GenBank/DDBJ whole genome shotgun (WGS) entry which is preliminary data.</text>
</comment>
<accession>A0A6I4P3P1</accession>
<dbReference type="RefSeq" id="WP_160425749.1">
    <property type="nucleotide sequence ID" value="NZ_WSTA01000062.1"/>
</dbReference>
<gene>
    <name evidence="2" type="ORF">GB864_13070</name>
</gene>
<feature type="transmembrane region" description="Helical" evidence="1">
    <location>
        <begin position="12"/>
        <end position="35"/>
    </location>
</feature>
<proteinExistence type="predicted"/>
<organism evidence="2 3">
    <name type="scientific">Agromyces seonyuensis</name>
    <dbReference type="NCBI Taxonomy" id="2662446"/>
    <lineage>
        <taxon>Bacteria</taxon>
        <taxon>Bacillati</taxon>
        <taxon>Actinomycetota</taxon>
        <taxon>Actinomycetes</taxon>
        <taxon>Micrococcales</taxon>
        <taxon>Microbacteriaceae</taxon>
        <taxon>Agromyces</taxon>
    </lineage>
</organism>
<keyword evidence="1" id="KW-1133">Transmembrane helix</keyword>
<dbReference type="AlphaFoldDB" id="A0A6I4P3P1"/>
<reference evidence="2 3" key="1">
    <citation type="submission" date="2019-12" db="EMBL/GenBank/DDBJ databases">
        <authorList>
            <person name="Kim Y.S."/>
        </authorList>
    </citation>
    <scope>NUCLEOTIDE SEQUENCE [LARGE SCALE GENOMIC DNA]</scope>
    <source>
        <strain evidence="2 3">MMS17-SY077</strain>
    </source>
</reference>
<sequence length="98" mass="10609">MERDLFDVWNLVFNGIGATVTLLGAAVAVVSWFIARASKRAADEALAREARTRSILDRTLVALGATGTSPSFRVEDDSLGRILEDLRRTAETTDGASR</sequence>
<keyword evidence="1" id="KW-0812">Transmembrane</keyword>
<name>A0A6I4P3P1_9MICO</name>
<dbReference type="Proteomes" id="UP000438182">
    <property type="component" value="Unassembled WGS sequence"/>
</dbReference>
<keyword evidence="3" id="KW-1185">Reference proteome</keyword>
<dbReference type="EMBL" id="WSTA01000062">
    <property type="protein sequence ID" value="MWB99475.1"/>
    <property type="molecule type" value="Genomic_DNA"/>
</dbReference>
<protein>
    <submittedName>
        <fullName evidence="2">Uncharacterized protein</fullName>
    </submittedName>
</protein>
<evidence type="ECO:0000313" key="2">
    <source>
        <dbReference type="EMBL" id="MWB99475.1"/>
    </source>
</evidence>
<evidence type="ECO:0000256" key="1">
    <source>
        <dbReference type="SAM" id="Phobius"/>
    </source>
</evidence>
<keyword evidence="1" id="KW-0472">Membrane</keyword>